<evidence type="ECO:0000256" key="6">
    <source>
        <dbReference type="ARBA" id="ARBA00022619"/>
    </source>
</evidence>
<feature type="binding site" evidence="17">
    <location>
        <position position="154"/>
    </location>
    <ligand>
        <name>NADP(+)</name>
        <dbReference type="ChEBI" id="CHEBI:58349"/>
    </ligand>
</feature>
<feature type="binding site" evidence="17">
    <location>
        <position position="168"/>
    </location>
    <ligand>
        <name>substrate</name>
    </ligand>
</feature>
<dbReference type="InterPro" id="IPR004794">
    <property type="entry name" value="Eubact_RibD"/>
</dbReference>
<dbReference type="CDD" id="cd01284">
    <property type="entry name" value="Riboflavin_deaminase-reductase"/>
    <property type="match status" value="1"/>
</dbReference>
<dbReference type="FunFam" id="3.40.140.10:FF:000025">
    <property type="entry name" value="Riboflavin biosynthesis protein RibD"/>
    <property type="match status" value="1"/>
</dbReference>
<dbReference type="UniPathway" id="UPA00275">
    <property type="reaction ID" value="UER00401"/>
</dbReference>
<comment type="similarity">
    <text evidence="5 15">In the C-terminal section; belongs to the HTP reductase family.</text>
</comment>
<evidence type="ECO:0000313" key="20">
    <source>
        <dbReference type="EMBL" id="SCC37918.1"/>
    </source>
</evidence>
<dbReference type="EMBL" id="FMBI01000030">
    <property type="protein sequence ID" value="SCC37918.1"/>
    <property type="molecule type" value="Genomic_DNA"/>
</dbReference>
<comment type="function">
    <text evidence="1 15">Converts 2,5-diamino-6-(ribosylamino)-4(3h)-pyrimidinone 5'-phosphate into 5-amino-6-(ribosylamino)-2,4(1h,3h)-pyrimidinedione 5'-phosphate.</text>
</comment>
<comment type="pathway">
    <text evidence="3 15">Cofactor biosynthesis; riboflavin biosynthesis; 5-amino-6-(D-ribitylamino)uracil from GTP: step 3/4.</text>
</comment>
<dbReference type="InterPro" id="IPR002734">
    <property type="entry name" value="RibDG_C"/>
</dbReference>
<name>A0A1C4E2S3_BACTU</name>
<comment type="catalytic activity">
    <reaction evidence="14 15">
        <text>2,5-diamino-6-hydroxy-4-(5-phosphoribosylamino)-pyrimidine + H2O + H(+) = 5-amino-6-(5-phospho-D-ribosylamino)uracil + NH4(+)</text>
        <dbReference type="Rhea" id="RHEA:21868"/>
        <dbReference type="ChEBI" id="CHEBI:15377"/>
        <dbReference type="ChEBI" id="CHEBI:15378"/>
        <dbReference type="ChEBI" id="CHEBI:28938"/>
        <dbReference type="ChEBI" id="CHEBI:58453"/>
        <dbReference type="ChEBI" id="CHEBI:58614"/>
        <dbReference type="EC" id="3.5.4.26"/>
    </reaction>
</comment>
<feature type="active site" description="Proton donor" evidence="16">
    <location>
        <position position="52"/>
    </location>
</feature>
<evidence type="ECO:0000256" key="1">
    <source>
        <dbReference type="ARBA" id="ARBA00002151"/>
    </source>
</evidence>
<comment type="pathway">
    <text evidence="2 15">Cofactor biosynthesis; riboflavin biosynthesis; 5-amino-6-(D-ribitylamino)uracil from GTP: step 2/4.</text>
</comment>
<comment type="catalytic activity">
    <reaction evidence="13 15">
        <text>5-amino-6-(5-phospho-D-ribitylamino)uracil + NADP(+) = 5-amino-6-(5-phospho-D-ribosylamino)uracil + NADPH + H(+)</text>
        <dbReference type="Rhea" id="RHEA:17845"/>
        <dbReference type="ChEBI" id="CHEBI:15378"/>
        <dbReference type="ChEBI" id="CHEBI:57783"/>
        <dbReference type="ChEBI" id="CHEBI:58349"/>
        <dbReference type="ChEBI" id="CHEBI:58421"/>
        <dbReference type="ChEBI" id="CHEBI:58453"/>
        <dbReference type="EC" id="1.1.1.193"/>
    </reaction>
</comment>
<evidence type="ECO:0000256" key="18">
    <source>
        <dbReference type="PIRSR" id="PIRSR006769-3"/>
    </source>
</evidence>
<evidence type="ECO:0000256" key="3">
    <source>
        <dbReference type="ARBA" id="ARBA00004910"/>
    </source>
</evidence>
<dbReference type="InterPro" id="IPR024072">
    <property type="entry name" value="DHFR-like_dom_sf"/>
</dbReference>
<dbReference type="SUPFAM" id="SSF53927">
    <property type="entry name" value="Cytidine deaminase-like"/>
    <property type="match status" value="1"/>
</dbReference>
<keyword evidence="12" id="KW-0511">Multifunctional enzyme</keyword>
<evidence type="ECO:0000256" key="2">
    <source>
        <dbReference type="ARBA" id="ARBA00004882"/>
    </source>
</evidence>
<dbReference type="AlphaFoldDB" id="A0A1C4E2S3"/>
<sequence length="363" mass="39629">MNDEHYMKIAINLAKSIGNQTSPNPNVGCIIVKDGLIIGMGAHLKSGEGHAEVLALSMAQEKAVNSTVYVTLEPCNHTGLTPPCTEALIDAGVKRVVIAETDPNPLVKGKGVNRLREAGIEVTIGILQNKLEELNEFYRHYMIHKKPYITLKTAISLDGKIATYSGDSKWITSEDSRNDVHVLRNNHDAIIVGVNTVIKDDPKLTVRLKHEKGRNPIRIVLDSNLRIPISASLLHDGKSKVIIFTTSSINQVKKEKLQEIGVEVIQTTSSTTKVNLQEVLHILGKKRILSVLLESGSELNAAFLKANLVNKIITYIAPKIIGGKSSIPSFGGEEIQILSNAKELSIQEVMKIGNDLKIVSVPI</sequence>
<dbReference type="PANTHER" id="PTHR38011:SF7">
    <property type="entry name" value="2,5-DIAMINO-6-RIBOSYLAMINO-4(3H)-PYRIMIDINONE 5'-PHOSPHATE REDUCTASE"/>
    <property type="match status" value="1"/>
</dbReference>
<dbReference type="NCBIfam" id="TIGR00227">
    <property type="entry name" value="ribD_Cterm"/>
    <property type="match status" value="1"/>
</dbReference>
<evidence type="ECO:0000256" key="12">
    <source>
        <dbReference type="ARBA" id="ARBA00023268"/>
    </source>
</evidence>
<keyword evidence="8 15" id="KW-0378">Hydrolase</keyword>
<evidence type="ECO:0000313" key="21">
    <source>
        <dbReference type="Proteomes" id="UP000195991"/>
    </source>
</evidence>
<feature type="binding site" evidence="17">
    <location>
        <position position="200"/>
    </location>
    <ligand>
        <name>NADP(+)</name>
        <dbReference type="ChEBI" id="CHEBI:58349"/>
    </ligand>
</feature>
<dbReference type="Proteomes" id="UP000195991">
    <property type="component" value="Unassembled WGS sequence"/>
</dbReference>
<evidence type="ECO:0000256" key="15">
    <source>
        <dbReference type="PIRNR" id="PIRNR006769"/>
    </source>
</evidence>
<feature type="binding site" evidence="18">
    <location>
        <position position="84"/>
    </location>
    <ligand>
        <name>Zn(2+)</name>
        <dbReference type="ChEBI" id="CHEBI:29105"/>
        <note>catalytic</note>
    </ligand>
</feature>
<feature type="domain" description="CMP/dCMP-type deaminase" evidence="19">
    <location>
        <begin position="1"/>
        <end position="123"/>
    </location>
</feature>
<dbReference type="GO" id="GO:0008835">
    <property type="term" value="F:diaminohydroxyphosphoribosylaminopyrimidine deaminase activity"/>
    <property type="evidence" value="ECO:0007669"/>
    <property type="project" value="UniProtKB-EC"/>
</dbReference>
<protein>
    <recommendedName>
        <fullName evidence="15">Riboflavin biosynthesis protein RibD</fullName>
    </recommendedName>
    <domain>
        <recommendedName>
            <fullName evidence="15">Diaminohydroxyphosphoribosylaminopyrimidine deaminase</fullName>
            <shortName evidence="15">DRAP deaminase</shortName>
            <ecNumber evidence="15">3.5.4.26</ecNumber>
        </recommendedName>
        <alternativeName>
            <fullName evidence="15">Riboflavin-specific deaminase</fullName>
        </alternativeName>
    </domain>
    <domain>
        <recommendedName>
            <fullName evidence="15">5-amino-6-(5-phosphoribosylamino)uracil reductase</fullName>
            <ecNumber evidence="15">1.1.1.193</ecNumber>
        </recommendedName>
        <alternativeName>
            <fullName evidence="15">HTP reductase</fullName>
        </alternativeName>
    </domain>
</protein>
<evidence type="ECO:0000256" key="17">
    <source>
        <dbReference type="PIRSR" id="PIRSR006769-2"/>
    </source>
</evidence>
<feature type="binding site" evidence="17">
    <location>
        <position position="184"/>
    </location>
    <ligand>
        <name>substrate</name>
    </ligand>
</feature>
<dbReference type="Pfam" id="PF01872">
    <property type="entry name" value="RibD_C"/>
    <property type="match status" value="1"/>
</dbReference>
<dbReference type="EC" id="1.1.1.193" evidence="15"/>
<feature type="binding site" evidence="18">
    <location>
        <position position="75"/>
    </location>
    <ligand>
        <name>Zn(2+)</name>
        <dbReference type="ChEBI" id="CHEBI:29105"/>
        <note>catalytic</note>
    </ligand>
</feature>
<dbReference type="Gene3D" id="3.40.140.10">
    <property type="entry name" value="Cytidine Deaminase, domain 2"/>
    <property type="match status" value="1"/>
</dbReference>
<evidence type="ECO:0000256" key="7">
    <source>
        <dbReference type="ARBA" id="ARBA00022723"/>
    </source>
</evidence>
<reference evidence="20 21" key="1">
    <citation type="submission" date="2016-08" db="EMBL/GenBank/DDBJ databases">
        <authorList>
            <person name="Seilhamer J.J."/>
        </authorList>
    </citation>
    <scope>NUCLEOTIDE SEQUENCE [LARGE SCALE GENOMIC DNA]</scope>
    <source>
        <strain evidence="20 21">IEBC_T61001</strain>
    </source>
</reference>
<evidence type="ECO:0000256" key="5">
    <source>
        <dbReference type="ARBA" id="ARBA00007417"/>
    </source>
</evidence>
<accession>A0A1C4E2S3</accession>
<feature type="binding site" evidence="17">
    <location>
        <begin position="296"/>
        <end position="302"/>
    </location>
    <ligand>
        <name>NADP(+)</name>
        <dbReference type="ChEBI" id="CHEBI:58349"/>
    </ligand>
</feature>
<evidence type="ECO:0000256" key="16">
    <source>
        <dbReference type="PIRSR" id="PIRSR006769-1"/>
    </source>
</evidence>
<feature type="binding site" evidence="17">
    <location>
        <position position="170"/>
    </location>
    <ligand>
        <name>NADP(+)</name>
        <dbReference type="ChEBI" id="CHEBI:58349"/>
    </ligand>
</feature>
<evidence type="ECO:0000256" key="11">
    <source>
        <dbReference type="ARBA" id="ARBA00023002"/>
    </source>
</evidence>
<keyword evidence="11 15" id="KW-0560">Oxidoreductase</keyword>
<dbReference type="RefSeq" id="WP_179192151.1">
    <property type="nucleotide sequence ID" value="NZ_FMBI01000030.1"/>
</dbReference>
<dbReference type="InterPro" id="IPR016192">
    <property type="entry name" value="APOBEC/CMP_deaminase_Zn-bd"/>
</dbReference>
<dbReference type="InterPro" id="IPR011549">
    <property type="entry name" value="RibD_C"/>
</dbReference>
<dbReference type="PROSITE" id="PS00903">
    <property type="entry name" value="CYT_DCMP_DEAMINASES_1"/>
    <property type="match status" value="1"/>
</dbReference>
<evidence type="ECO:0000256" key="8">
    <source>
        <dbReference type="ARBA" id="ARBA00022801"/>
    </source>
</evidence>
<feature type="binding site" evidence="17">
    <location>
        <position position="196"/>
    </location>
    <ligand>
        <name>NADP(+)</name>
        <dbReference type="ChEBI" id="CHEBI:58349"/>
    </ligand>
</feature>
<dbReference type="Gene3D" id="3.40.430.10">
    <property type="entry name" value="Dihydrofolate Reductase, subunit A"/>
    <property type="match status" value="1"/>
</dbReference>
<proteinExistence type="inferred from homology"/>
<dbReference type="PIRSF" id="PIRSF006769">
    <property type="entry name" value="RibD"/>
    <property type="match status" value="1"/>
</dbReference>
<evidence type="ECO:0000256" key="13">
    <source>
        <dbReference type="ARBA" id="ARBA00049861"/>
    </source>
</evidence>
<feature type="binding site" evidence="17">
    <location>
        <position position="223"/>
    </location>
    <ligand>
        <name>NADP(+)</name>
        <dbReference type="ChEBI" id="CHEBI:58349"/>
    </ligand>
</feature>
<dbReference type="InterPro" id="IPR050765">
    <property type="entry name" value="Riboflavin_Biosynth_HTPR"/>
</dbReference>
<gene>
    <name evidence="20" type="ORF">BTT61001_02849</name>
</gene>
<evidence type="ECO:0000256" key="14">
    <source>
        <dbReference type="ARBA" id="ARBA00049886"/>
    </source>
</evidence>
<evidence type="ECO:0000256" key="10">
    <source>
        <dbReference type="ARBA" id="ARBA00022857"/>
    </source>
</evidence>
<dbReference type="PANTHER" id="PTHR38011">
    <property type="entry name" value="DIHYDROFOLATE REDUCTASE FAMILY PROTEIN (AFU_ORTHOLOGUE AFUA_8G06820)"/>
    <property type="match status" value="1"/>
</dbReference>
<keyword evidence="10 15" id="KW-0521">NADP</keyword>
<dbReference type="GO" id="GO:0008270">
    <property type="term" value="F:zinc ion binding"/>
    <property type="evidence" value="ECO:0007669"/>
    <property type="project" value="InterPro"/>
</dbReference>
<dbReference type="InterPro" id="IPR002125">
    <property type="entry name" value="CMP_dCMP_dom"/>
</dbReference>
<dbReference type="Pfam" id="PF00383">
    <property type="entry name" value="dCMP_cyt_deam_1"/>
    <property type="match status" value="1"/>
</dbReference>
<dbReference type="EC" id="3.5.4.26" evidence="15"/>
<dbReference type="NCBIfam" id="TIGR00326">
    <property type="entry name" value="eubact_ribD"/>
    <property type="match status" value="1"/>
</dbReference>
<feature type="binding site" evidence="17">
    <location>
        <position position="207"/>
    </location>
    <ligand>
        <name>substrate</name>
    </ligand>
</feature>
<feature type="binding site" evidence="18">
    <location>
        <position position="50"/>
    </location>
    <ligand>
        <name>Zn(2+)</name>
        <dbReference type="ChEBI" id="CHEBI:29105"/>
        <note>catalytic</note>
    </ligand>
</feature>
<comment type="cofactor">
    <cofactor evidence="15 18">
        <name>Zn(2+)</name>
        <dbReference type="ChEBI" id="CHEBI:29105"/>
    </cofactor>
    <text evidence="15 18">Binds 1 zinc ion.</text>
</comment>
<comment type="similarity">
    <text evidence="4 15">In the N-terminal section; belongs to the cytidine and deoxycytidylate deaminase family.</text>
</comment>
<dbReference type="GO" id="GO:0008703">
    <property type="term" value="F:5-amino-6-(5-phosphoribosylamino)uracil reductase activity"/>
    <property type="evidence" value="ECO:0007669"/>
    <property type="project" value="UniProtKB-EC"/>
</dbReference>
<keyword evidence="6 15" id="KW-0686">Riboflavin biosynthesis</keyword>
<organism evidence="20 21">
    <name type="scientific">Bacillus thuringiensis</name>
    <dbReference type="NCBI Taxonomy" id="1428"/>
    <lineage>
        <taxon>Bacteria</taxon>
        <taxon>Bacillati</taxon>
        <taxon>Bacillota</taxon>
        <taxon>Bacilli</taxon>
        <taxon>Bacillales</taxon>
        <taxon>Bacillaceae</taxon>
        <taxon>Bacillus</taxon>
        <taxon>Bacillus cereus group</taxon>
    </lineage>
</organism>
<feature type="binding site" evidence="17">
    <location>
        <position position="294"/>
    </location>
    <ligand>
        <name>substrate</name>
    </ligand>
</feature>
<evidence type="ECO:0000256" key="4">
    <source>
        <dbReference type="ARBA" id="ARBA00005259"/>
    </source>
</evidence>
<evidence type="ECO:0000259" key="19">
    <source>
        <dbReference type="PROSITE" id="PS51747"/>
    </source>
</evidence>
<dbReference type="PROSITE" id="PS51747">
    <property type="entry name" value="CYT_DCMP_DEAMINASES_2"/>
    <property type="match status" value="1"/>
</dbReference>
<keyword evidence="7 15" id="KW-0479">Metal-binding</keyword>
<keyword evidence="9 15" id="KW-0862">Zinc</keyword>
<feature type="binding site" evidence="17">
    <location>
        <position position="204"/>
    </location>
    <ligand>
        <name>substrate</name>
    </ligand>
</feature>
<dbReference type="InterPro" id="IPR016193">
    <property type="entry name" value="Cytidine_deaminase-like"/>
</dbReference>
<dbReference type="GO" id="GO:0009231">
    <property type="term" value="P:riboflavin biosynthetic process"/>
    <property type="evidence" value="ECO:0007669"/>
    <property type="project" value="UniProtKB-UniPathway"/>
</dbReference>
<evidence type="ECO:0000256" key="9">
    <source>
        <dbReference type="ARBA" id="ARBA00022833"/>
    </source>
</evidence>
<dbReference type="GO" id="GO:0050661">
    <property type="term" value="F:NADP binding"/>
    <property type="evidence" value="ECO:0007669"/>
    <property type="project" value="InterPro"/>
</dbReference>
<dbReference type="SUPFAM" id="SSF53597">
    <property type="entry name" value="Dihydrofolate reductase-like"/>
    <property type="match status" value="1"/>
</dbReference>